<evidence type="ECO:0000256" key="3">
    <source>
        <dbReference type="ARBA" id="ARBA00022475"/>
    </source>
</evidence>
<proteinExistence type="inferred from homology"/>
<comment type="caution">
    <text evidence="8">The sequence shown here is derived from an EMBL/GenBank/DDBJ whole genome shotgun (WGS) entry which is preliminary data.</text>
</comment>
<comment type="subcellular location">
    <subcellularLocation>
        <location evidence="1">Cell membrane</location>
        <topology evidence="1">Multi-pass membrane protein</topology>
    </subcellularLocation>
</comment>
<name>A0A9W5W6N8_9BACL</name>
<evidence type="ECO:0000313" key="9">
    <source>
        <dbReference type="Proteomes" id="UP000053750"/>
    </source>
</evidence>
<feature type="transmembrane region" description="Helical" evidence="7">
    <location>
        <begin position="190"/>
        <end position="207"/>
    </location>
</feature>
<dbReference type="GO" id="GO:0015109">
    <property type="term" value="F:chromate transmembrane transporter activity"/>
    <property type="evidence" value="ECO:0007669"/>
    <property type="project" value="InterPro"/>
</dbReference>
<keyword evidence="9" id="KW-1185">Reference proteome</keyword>
<dbReference type="PANTHER" id="PTHR33567">
    <property type="entry name" value="CHROMATE ION TRANSPORTER (EUROFUNG)"/>
    <property type="match status" value="1"/>
</dbReference>
<evidence type="ECO:0000256" key="6">
    <source>
        <dbReference type="ARBA" id="ARBA00023136"/>
    </source>
</evidence>
<sequence>LLKRRTALALFAVFLALLFLLPAASRLYPDSTALALADSHYRAGSLVFGGGHVVLPMLEGELADRGISGISAGTIMAGYGAVQAMPGPLFSIAAFIGGVSAPGWQGALLAVLALTAIFIPSFLLLASAMPFWNGLRGDRRVRGALNGVNAGVVGLLLAALYDPVWTGTVTTGLDFAVALGVFAVIHFWKLPSWLAVALSAFLGWLLWP</sequence>
<reference evidence="8 9" key="1">
    <citation type="submission" date="2014-02" db="EMBL/GenBank/DDBJ databases">
        <title>Genome sequence of Paenibacillus darwinianus reveals adaptive mechanisms for survival in Antarctic soils.</title>
        <authorList>
            <person name="Dsouza M."/>
            <person name="Taylor M.W."/>
            <person name="Turner S.J."/>
            <person name="Aislabie J."/>
        </authorList>
    </citation>
    <scope>NUCLEOTIDE SEQUENCE [LARGE SCALE GENOMIC DNA]</scope>
    <source>
        <strain evidence="8 9">CE1</strain>
    </source>
</reference>
<keyword evidence="5 7" id="KW-1133">Transmembrane helix</keyword>
<gene>
    <name evidence="8" type="ORF">BG53_07925</name>
</gene>
<comment type="similarity">
    <text evidence="2">Belongs to the chromate ion transporter (CHR) (TC 2.A.51) family.</text>
</comment>
<dbReference type="AlphaFoldDB" id="A0A9W5W6N8"/>
<evidence type="ECO:0000256" key="7">
    <source>
        <dbReference type="SAM" id="Phobius"/>
    </source>
</evidence>
<feature type="transmembrane region" description="Helical" evidence="7">
    <location>
        <begin position="108"/>
        <end position="132"/>
    </location>
</feature>
<keyword evidence="6 7" id="KW-0472">Membrane</keyword>
<dbReference type="PANTHER" id="PTHR33567:SF3">
    <property type="entry name" value="CHROMATE ION TRANSPORTER (EUROFUNG)"/>
    <property type="match status" value="1"/>
</dbReference>
<feature type="non-terminal residue" evidence="8">
    <location>
        <position position="1"/>
    </location>
</feature>
<dbReference type="RefSeq" id="WP_036716523.1">
    <property type="nucleotide sequence ID" value="NZ_KK082291.1"/>
</dbReference>
<organism evidence="8 9">
    <name type="scientific">Paenibacillus darwinianus</name>
    <dbReference type="NCBI Taxonomy" id="1380763"/>
    <lineage>
        <taxon>Bacteria</taxon>
        <taxon>Bacillati</taxon>
        <taxon>Bacillota</taxon>
        <taxon>Bacilli</taxon>
        <taxon>Bacillales</taxon>
        <taxon>Paenibacillaceae</taxon>
        <taxon>Paenibacillus</taxon>
    </lineage>
</organism>
<feature type="transmembrane region" description="Helical" evidence="7">
    <location>
        <begin position="144"/>
        <end position="161"/>
    </location>
</feature>
<evidence type="ECO:0000256" key="2">
    <source>
        <dbReference type="ARBA" id="ARBA00005262"/>
    </source>
</evidence>
<keyword evidence="3" id="KW-1003">Cell membrane</keyword>
<protein>
    <submittedName>
        <fullName evidence="8">Chromate transporter</fullName>
    </submittedName>
</protein>
<dbReference type="GO" id="GO:0005886">
    <property type="term" value="C:plasma membrane"/>
    <property type="evidence" value="ECO:0007669"/>
    <property type="project" value="UniProtKB-SubCell"/>
</dbReference>
<dbReference type="Pfam" id="PF02417">
    <property type="entry name" value="Chromate_transp"/>
    <property type="match status" value="1"/>
</dbReference>
<evidence type="ECO:0000256" key="1">
    <source>
        <dbReference type="ARBA" id="ARBA00004651"/>
    </source>
</evidence>
<dbReference type="InterPro" id="IPR003370">
    <property type="entry name" value="Chromate_transpt"/>
</dbReference>
<evidence type="ECO:0000313" key="8">
    <source>
        <dbReference type="EMBL" id="EXX85665.1"/>
    </source>
</evidence>
<dbReference type="Proteomes" id="UP000053750">
    <property type="component" value="Unassembled WGS sequence"/>
</dbReference>
<evidence type="ECO:0000256" key="5">
    <source>
        <dbReference type="ARBA" id="ARBA00022989"/>
    </source>
</evidence>
<accession>A0A9W5W6N8</accession>
<dbReference type="EMBL" id="JFHU01000216">
    <property type="protein sequence ID" value="EXX85665.1"/>
    <property type="molecule type" value="Genomic_DNA"/>
</dbReference>
<keyword evidence="4 7" id="KW-0812">Transmembrane</keyword>
<evidence type="ECO:0000256" key="4">
    <source>
        <dbReference type="ARBA" id="ARBA00022692"/>
    </source>
</evidence>